<keyword evidence="3 13" id="KW-0639">Primosome</keyword>
<dbReference type="InterPro" id="IPR030846">
    <property type="entry name" value="DnaG_bac"/>
</dbReference>
<comment type="subunit">
    <text evidence="13">Monomer. Interacts with DnaB.</text>
</comment>
<sequence>MPIIARSCIEDIKNRVDLYDLVSPVVALKRSGRNYVGLSPFSNEKTPSFYVLPEKNIFKCFSSGHAGDLFRFVQLHEKLPFVEAVEAVANRFSLTLEYEDGSSAPRETRSRRKEILEIHEYATDFFHRKFLSSNSIGNAVQSYWVAKRQFPIEIAKEHKIGFSPIDGTELNQLVCKKGFSLEAIKQCGLFYFREDESEPARFRPRFRGRLMIPIRDYQGQVIAFTARELEMTPNESSSRRAKYINSPETLVFNKSRVLFGLDHARHYIDNVGNFLLVEGQLDAIRAWQFGYHTAVAPQGTSITEDQLLILKRYTNSIDCLLDGDEAGRKAGLRAVPMAFKTGLEFKFLTLPQDSDPDLLFRQEGVSAIESLNRRKESALAFAIRTLLPDKTPSPPEVARTLSGLFEMINNCELTVAQDGYLAEAATLLKIDFDSARHDFHRFQFRKGRKTRNSVSPHSGETLEENSPGMLTTADYELLLVVFHHKELADSISEVIDLEWIDESTLHGKILIRVLAAAYEGTWDGPLNSDDLLENDEERDCIYTIMARESPFDDPVAKTNDCMHSLFQRYINMQSKEIEAQISALPSPSKDYPNLQRRLIELRRSRDQVSKFHLPASTQID</sequence>
<evidence type="ECO:0000259" key="14">
    <source>
        <dbReference type="SMART" id="SM00400"/>
    </source>
</evidence>
<dbReference type="NCBIfam" id="TIGR01391">
    <property type="entry name" value="dnaG"/>
    <property type="match status" value="1"/>
</dbReference>
<keyword evidence="5 13" id="KW-0548">Nucleotidyltransferase</keyword>
<keyword evidence="7" id="KW-0479">Metal-binding</keyword>
<gene>
    <name evidence="13 16" type="primary">dnaG</name>
    <name evidence="16" type="ORF">DF168_01504</name>
</gene>
<dbReference type="GO" id="GO:0006269">
    <property type="term" value="P:DNA replication, synthesis of primer"/>
    <property type="evidence" value="ECO:0007669"/>
    <property type="project" value="UniProtKB-UniRule"/>
</dbReference>
<dbReference type="Pfam" id="PF08275">
    <property type="entry name" value="DNAG_N"/>
    <property type="match status" value="1"/>
</dbReference>
<evidence type="ECO:0000313" key="16">
    <source>
        <dbReference type="EMBL" id="AWT60298.1"/>
    </source>
</evidence>
<comment type="catalytic activity">
    <reaction evidence="13">
        <text>ssDNA + n NTP = ssDNA/pppN(pN)n-1 hybrid + (n-1) diphosphate.</text>
        <dbReference type="EC" id="2.7.7.101"/>
    </reaction>
</comment>
<dbReference type="PANTHER" id="PTHR30313">
    <property type="entry name" value="DNA PRIMASE"/>
    <property type="match status" value="1"/>
</dbReference>
<protein>
    <recommendedName>
        <fullName evidence="13">DNA primase</fullName>
        <ecNumber evidence="13">2.7.7.101</ecNumber>
    </recommendedName>
</protein>
<evidence type="ECO:0000256" key="12">
    <source>
        <dbReference type="ARBA" id="ARBA00023163"/>
    </source>
</evidence>
<dbReference type="KEGG" id="mtar:DF168_01504"/>
<dbReference type="PANTHER" id="PTHR30313:SF2">
    <property type="entry name" value="DNA PRIMASE"/>
    <property type="match status" value="1"/>
</dbReference>
<dbReference type="SMART" id="SM00493">
    <property type="entry name" value="TOPRIM"/>
    <property type="match status" value="1"/>
</dbReference>
<keyword evidence="10" id="KW-0460">Magnesium</keyword>
<dbReference type="AlphaFoldDB" id="A0A2Z4AGP8"/>
<keyword evidence="12 13" id="KW-0804">Transcription</keyword>
<dbReference type="EC" id="2.7.7.101" evidence="13"/>
<dbReference type="SMART" id="SM00400">
    <property type="entry name" value="ZnF_CHCC"/>
    <property type="match status" value="1"/>
</dbReference>
<evidence type="ECO:0000256" key="13">
    <source>
        <dbReference type="HAMAP-Rule" id="MF_00974"/>
    </source>
</evidence>
<dbReference type="InterPro" id="IPR013264">
    <property type="entry name" value="DNAG_N"/>
</dbReference>
<dbReference type="SUPFAM" id="SSF57783">
    <property type="entry name" value="Zinc beta-ribbon"/>
    <property type="match status" value="1"/>
</dbReference>
<evidence type="ECO:0000256" key="8">
    <source>
        <dbReference type="ARBA" id="ARBA00022771"/>
    </source>
</evidence>
<dbReference type="GO" id="GO:0003677">
    <property type="term" value="F:DNA binding"/>
    <property type="evidence" value="ECO:0007669"/>
    <property type="project" value="UniProtKB-KW"/>
</dbReference>
<keyword evidence="9" id="KW-0862">Zinc</keyword>
<dbReference type="GO" id="GO:0005737">
    <property type="term" value="C:cytoplasm"/>
    <property type="evidence" value="ECO:0007669"/>
    <property type="project" value="TreeGrafter"/>
</dbReference>
<dbReference type="Pfam" id="PF13155">
    <property type="entry name" value="Toprim_2"/>
    <property type="match status" value="1"/>
</dbReference>
<reference evidence="16 17" key="1">
    <citation type="submission" date="2018-06" db="EMBL/GenBank/DDBJ databases">
        <title>Draft Genome Sequence of a Novel Marine Bacterium Related to the Verrucomicrobia.</title>
        <authorList>
            <person name="Vosseberg J."/>
            <person name="Martijn J."/>
            <person name="Ettema T.J.G."/>
        </authorList>
    </citation>
    <scope>NUCLEOTIDE SEQUENCE [LARGE SCALE GENOMIC DNA]</scope>
    <source>
        <strain evidence="16">TARA_B100001123</strain>
    </source>
</reference>
<evidence type="ECO:0000256" key="6">
    <source>
        <dbReference type="ARBA" id="ARBA00022705"/>
    </source>
</evidence>
<dbReference type="InterPro" id="IPR006171">
    <property type="entry name" value="TOPRIM_dom"/>
</dbReference>
<evidence type="ECO:0000259" key="15">
    <source>
        <dbReference type="SMART" id="SM00493"/>
    </source>
</evidence>
<dbReference type="GO" id="GO:0003899">
    <property type="term" value="F:DNA-directed RNA polymerase activity"/>
    <property type="evidence" value="ECO:0007669"/>
    <property type="project" value="UniProtKB-UniRule"/>
</dbReference>
<keyword evidence="11 13" id="KW-0238">DNA-binding</keyword>
<dbReference type="InterPro" id="IPR037068">
    <property type="entry name" value="DNA_primase_core_N_sf"/>
</dbReference>
<dbReference type="HAMAP" id="MF_00974">
    <property type="entry name" value="DNA_primase_DnaG"/>
    <property type="match status" value="1"/>
</dbReference>
<dbReference type="GO" id="GO:0008270">
    <property type="term" value="F:zinc ion binding"/>
    <property type="evidence" value="ECO:0007669"/>
    <property type="project" value="UniProtKB-KW"/>
</dbReference>
<evidence type="ECO:0000256" key="7">
    <source>
        <dbReference type="ARBA" id="ARBA00022723"/>
    </source>
</evidence>
<dbReference type="SUPFAM" id="SSF56731">
    <property type="entry name" value="DNA primase core"/>
    <property type="match status" value="1"/>
</dbReference>
<organism evidence="16 17">
    <name type="scientific">Candidatus Moanibacter tarae</name>
    <dbReference type="NCBI Taxonomy" id="2200854"/>
    <lineage>
        <taxon>Bacteria</taxon>
        <taxon>Pseudomonadati</taxon>
        <taxon>Verrucomicrobiota</taxon>
        <taxon>Opitutia</taxon>
        <taxon>Puniceicoccales</taxon>
        <taxon>Puniceicoccales incertae sedis</taxon>
        <taxon>Candidatus Moanibacter</taxon>
    </lineage>
</organism>
<dbReference type="Pfam" id="PF01807">
    <property type="entry name" value="Zn_ribbon_DnaG"/>
    <property type="match status" value="1"/>
</dbReference>
<name>A0A2Z4AGP8_9BACT</name>
<dbReference type="Gene3D" id="3.90.580.10">
    <property type="entry name" value="Zinc finger, CHC2-type domain"/>
    <property type="match status" value="1"/>
</dbReference>
<keyword evidence="4 13" id="KW-0808">Transferase</keyword>
<comment type="caution">
    <text evidence="13">Lacks conserved residue(s) required for the propagation of feature annotation.</text>
</comment>
<keyword evidence="6 13" id="KW-0235">DNA replication</keyword>
<feature type="domain" description="Zinc finger CHC2-type" evidence="14">
    <location>
        <begin position="35"/>
        <end position="89"/>
    </location>
</feature>
<evidence type="ECO:0000256" key="3">
    <source>
        <dbReference type="ARBA" id="ARBA00022515"/>
    </source>
</evidence>
<dbReference type="Gene3D" id="3.90.980.10">
    <property type="entry name" value="DNA primase, catalytic core, N-terminal domain"/>
    <property type="match status" value="1"/>
</dbReference>
<dbReference type="InterPro" id="IPR034151">
    <property type="entry name" value="TOPRIM_DnaG_bac"/>
</dbReference>
<evidence type="ECO:0000256" key="11">
    <source>
        <dbReference type="ARBA" id="ARBA00023125"/>
    </source>
</evidence>
<dbReference type="Proteomes" id="UP000247465">
    <property type="component" value="Chromosome"/>
</dbReference>
<comment type="cofactor">
    <cofactor evidence="1">
        <name>Zn(2+)</name>
        <dbReference type="ChEBI" id="CHEBI:29105"/>
    </cofactor>
</comment>
<dbReference type="InterPro" id="IPR036977">
    <property type="entry name" value="DNA_primase_Znf_CHC2"/>
</dbReference>
<dbReference type="GO" id="GO:0000428">
    <property type="term" value="C:DNA-directed RNA polymerase complex"/>
    <property type="evidence" value="ECO:0007669"/>
    <property type="project" value="UniProtKB-KW"/>
</dbReference>
<evidence type="ECO:0000313" key="17">
    <source>
        <dbReference type="Proteomes" id="UP000247465"/>
    </source>
</evidence>
<comment type="function">
    <text evidence="13">RNA polymerase that catalyzes the synthesis of short RNA molecules used as primers for DNA polymerase during DNA replication.</text>
</comment>
<dbReference type="CDD" id="cd03364">
    <property type="entry name" value="TOPRIM_DnaG_primases"/>
    <property type="match status" value="1"/>
</dbReference>
<evidence type="ECO:0000256" key="9">
    <source>
        <dbReference type="ARBA" id="ARBA00022833"/>
    </source>
</evidence>
<proteinExistence type="inferred from homology"/>
<comment type="similarity">
    <text evidence="13">Belongs to the DnaG primase family.</text>
</comment>
<dbReference type="InterPro" id="IPR050219">
    <property type="entry name" value="DnaG_primase"/>
</dbReference>
<keyword evidence="2 13" id="KW-0240">DNA-directed RNA polymerase</keyword>
<evidence type="ECO:0000256" key="4">
    <source>
        <dbReference type="ARBA" id="ARBA00022679"/>
    </source>
</evidence>
<dbReference type="FunFam" id="3.90.580.10:FF:000001">
    <property type="entry name" value="DNA primase"/>
    <property type="match status" value="1"/>
</dbReference>
<evidence type="ECO:0000256" key="2">
    <source>
        <dbReference type="ARBA" id="ARBA00022478"/>
    </source>
</evidence>
<dbReference type="InterPro" id="IPR002694">
    <property type="entry name" value="Znf_CHC2"/>
</dbReference>
<dbReference type="InterPro" id="IPR006295">
    <property type="entry name" value="DNA_primase_DnaG"/>
</dbReference>
<keyword evidence="8" id="KW-0863">Zinc-finger</keyword>
<accession>A0A2Z4AGP8</accession>
<evidence type="ECO:0000256" key="5">
    <source>
        <dbReference type="ARBA" id="ARBA00022695"/>
    </source>
</evidence>
<evidence type="ECO:0000256" key="10">
    <source>
        <dbReference type="ARBA" id="ARBA00022842"/>
    </source>
</evidence>
<evidence type="ECO:0000256" key="1">
    <source>
        <dbReference type="ARBA" id="ARBA00001947"/>
    </source>
</evidence>
<dbReference type="EMBL" id="CP029803">
    <property type="protein sequence ID" value="AWT60298.1"/>
    <property type="molecule type" value="Genomic_DNA"/>
</dbReference>
<feature type="domain" description="Toprim" evidence="15">
    <location>
        <begin position="272"/>
        <end position="343"/>
    </location>
</feature>
<dbReference type="Gene3D" id="3.40.1360.10">
    <property type="match status" value="1"/>
</dbReference>
<dbReference type="GO" id="GO:1990077">
    <property type="term" value="C:primosome complex"/>
    <property type="evidence" value="ECO:0007669"/>
    <property type="project" value="UniProtKB-KW"/>
</dbReference>